<dbReference type="FunFam" id="1.10.287.70:FF:000181">
    <property type="entry name" value="Cyclic nucleotide-gated potassium channel mll3241"/>
    <property type="match status" value="1"/>
</dbReference>
<keyword evidence="11 20" id="KW-1133">Transmembrane helix</keyword>
<comment type="subunit">
    <text evidence="2">Homotetramer.</text>
</comment>
<dbReference type="PANTHER" id="PTHR11537">
    <property type="entry name" value="VOLTAGE-GATED POTASSIUM CHANNEL"/>
    <property type="match status" value="1"/>
</dbReference>
<keyword evidence="13 20" id="KW-0472">Membrane</keyword>
<dbReference type="GO" id="GO:0030552">
    <property type="term" value="F:cAMP binding"/>
    <property type="evidence" value="ECO:0007669"/>
    <property type="project" value="UniProtKB-KW"/>
</dbReference>
<dbReference type="InterPro" id="IPR014710">
    <property type="entry name" value="RmlC-like_jellyroll"/>
</dbReference>
<evidence type="ECO:0000256" key="2">
    <source>
        <dbReference type="ARBA" id="ARBA00011881"/>
    </source>
</evidence>
<dbReference type="PANTHER" id="PTHR11537:SF254">
    <property type="entry name" value="POTASSIUM VOLTAGE-GATED CHANNEL PROTEIN SHAB"/>
    <property type="match status" value="1"/>
</dbReference>
<comment type="function">
    <text evidence="17">Cyclic nucleotide-regulated potassium channel activated by cAMP.</text>
</comment>
<protein>
    <submittedName>
        <fullName evidence="22">Ion transporter</fullName>
    </submittedName>
</protein>
<evidence type="ECO:0000259" key="21">
    <source>
        <dbReference type="PROSITE" id="PS50042"/>
    </source>
</evidence>
<feature type="transmembrane region" description="Helical" evidence="20">
    <location>
        <begin position="39"/>
        <end position="57"/>
    </location>
</feature>
<dbReference type="GO" id="GO:0005249">
    <property type="term" value="F:voltage-gated potassium channel activity"/>
    <property type="evidence" value="ECO:0007669"/>
    <property type="project" value="InterPro"/>
</dbReference>
<dbReference type="Proteomes" id="UP000541109">
    <property type="component" value="Unassembled WGS sequence"/>
</dbReference>
<gene>
    <name evidence="22" type="ORF">H2509_11280</name>
</gene>
<evidence type="ECO:0000256" key="7">
    <source>
        <dbReference type="ARBA" id="ARBA00022692"/>
    </source>
</evidence>
<evidence type="ECO:0000256" key="16">
    <source>
        <dbReference type="ARBA" id="ARBA00023303"/>
    </source>
</evidence>
<feature type="compositionally biased region" description="Acidic residues" evidence="19">
    <location>
        <begin position="409"/>
        <end position="421"/>
    </location>
</feature>
<evidence type="ECO:0000256" key="3">
    <source>
        <dbReference type="ARBA" id="ARBA00022448"/>
    </source>
</evidence>
<evidence type="ECO:0000256" key="1">
    <source>
        <dbReference type="ARBA" id="ARBA00004651"/>
    </source>
</evidence>
<dbReference type="Pfam" id="PF00027">
    <property type="entry name" value="cNMP_binding"/>
    <property type="match status" value="1"/>
</dbReference>
<name>A0A839AF23_9HYPH</name>
<dbReference type="AlphaFoldDB" id="A0A839AF23"/>
<feature type="transmembrane region" description="Helical" evidence="20">
    <location>
        <begin position="234"/>
        <end position="257"/>
    </location>
</feature>
<evidence type="ECO:0000256" key="15">
    <source>
        <dbReference type="ARBA" id="ARBA00023286"/>
    </source>
</evidence>
<evidence type="ECO:0000256" key="8">
    <source>
        <dbReference type="ARBA" id="ARBA00022741"/>
    </source>
</evidence>
<evidence type="ECO:0000256" key="12">
    <source>
        <dbReference type="ARBA" id="ARBA00023065"/>
    </source>
</evidence>
<dbReference type="PROSITE" id="PS50042">
    <property type="entry name" value="CNMP_BINDING_3"/>
    <property type="match status" value="1"/>
</dbReference>
<keyword evidence="23" id="KW-1185">Reference proteome</keyword>
<dbReference type="Gene3D" id="2.60.120.10">
    <property type="entry name" value="Jelly Rolls"/>
    <property type="match status" value="1"/>
</dbReference>
<keyword evidence="5" id="KW-0633">Potassium transport</keyword>
<dbReference type="InterPro" id="IPR018490">
    <property type="entry name" value="cNMP-bd_dom_sf"/>
</dbReference>
<dbReference type="Pfam" id="PF00520">
    <property type="entry name" value="Ion_trans"/>
    <property type="match status" value="1"/>
</dbReference>
<keyword evidence="9" id="KW-0631">Potassium channel</keyword>
<proteinExistence type="inferred from homology"/>
<keyword evidence="4" id="KW-1003">Cell membrane</keyword>
<feature type="transmembrane region" description="Helical" evidence="20">
    <location>
        <begin position="111"/>
        <end position="133"/>
    </location>
</feature>
<dbReference type="Gene3D" id="1.10.287.70">
    <property type="match status" value="1"/>
</dbReference>
<dbReference type="PRINTS" id="PR00169">
    <property type="entry name" value="KCHANNEL"/>
</dbReference>
<dbReference type="SMART" id="SM00100">
    <property type="entry name" value="cNMP"/>
    <property type="match status" value="1"/>
</dbReference>
<dbReference type="GO" id="GO:0001508">
    <property type="term" value="P:action potential"/>
    <property type="evidence" value="ECO:0007669"/>
    <property type="project" value="TreeGrafter"/>
</dbReference>
<dbReference type="EMBL" id="JACFXV010000053">
    <property type="protein sequence ID" value="MBA5777706.1"/>
    <property type="molecule type" value="Genomic_DNA"/>
</dbReference>
<feature type="region of interest" description="Disordered" evidence="19">
    <location>
        <begin position="409"/>
        <end position="447"/>
    </location>
</feature>
<dbReference type="GO" id="GO:0008076">
    <property type="term" value="C:voltage-gated potassium channel complex"/>
    <property type="evidence" value="ECO:0007669"/>
    <property type="project" value="InterPro"/>
</dbReference>
<feature type="domain" description="Cyclic nucleotide-binding" evidence="21">
    <location>
        <begin position="278"/>
        <end position="392"/>
    </location>
</feature>
<feature type="transmembrane region" description="Helical" evidence="20">
    <location>
        <begin position="205"/>
        <end position="222"/>
    </location>
</feature>
<comment type="similarity">
    <text evidence="18">Belongs to the potassium channel family.</text>
</comment>
<dbReference type="CDD" id="cd00038">
    <property type="entry name" value="CAP_ED"/>
    <property type="match status" value="1"/>
</dbReference>
<keyword evidence="16" id="KW-0407">Ion channel</keyword>
<feature type="transmembrane region" description="Helical" evidence="20">
    <location>
        <begin position="172"/>
        <end position="193"/>
    </location>
</feature>
<keyword evidence="15" id="KW-1071">Ligand-gated ion channel</keyword>
<evidence type="ECO:0000256" key="19">
    <source>
        <dbReference type="SAM" id="MobiDB-lite"/>
    </source>
</evidence>
<comment type="subcellular location">
    <subcellularLocation>
        <location evidence="1">Cell membrane</location>
        <topology evidence="1">Multi-pass membrane protein</topology>
    </subcellularLocation>
</comment>
<keyword evidence="12" id="KW-0406">Ion transport</keyword>
<dbReference type="SUPFAM" id="SSF81324">
    <property type="entry name" value="Voltage-gated potassium channels"/>
    <property type="match status" value="1"/>
</dbReference>
<evidence type="ECO:0000256" key="9">
    <source>
        <dbReference type="ARBA" id="ARBA00022826"/>
    </source>
</evidence>
<keyword evidence="8" id="KW-0547">Nucleotide-binding</keyword>
<evidence type="ECO:0000256" key="11">
    <source>
        <dbReference type="ARBA" id="ARBA00022989"/>
    </source>
</evidence>
<keyword evidence="3" id="KW-0813">Transport</keyword>
<evidence type="ECO:0000256" key="18">
    <source>
        <dbReference type="ARBA" id="ARBA00060926"/>
    </source>
</evidence>
<sequence>MGVSNAKGQSSTLKEDSAKAFAYRLLEKGVTGDPLGRRVNLVLVVFILLTVVVALLDTVPELAQAHDRLFGMAEAIAGIVFLAEYAARLWVADLHPPLRRFGPFGARLHYALQPAALIDLLAVLPFIAAVFLPDAALKTIVIIRLVRFLKLARYSPALRSLINAIVQERHALMASFVIIFGVVLVAATGMYLVERHAQPEKFGSIPEAMWWALATLTTVGYGDVVPITPAGKVLGGVVMLTGYGLFALPIGIIATAFAREIHSREFVVTWSMVARVPLFEDLKATEVAEIAKLLRAISVPAGEVITRQGEQAESMYFIADGLVEVDLGHSKLELGEGAFFGEMAILGRRKRAATTTAQQRTSLMVLEASDLHNLMMRKPQLADRILKEAEERARLTPYDDVDIAEEELEQEEVQTAEEVEDAGQAADVAETEEPGLFVEDERKDGSS</sequence>
<keyword evidence="6" id="KW-0116">cAMP-binding</keyword>
<evidence type="ECO:0000256" key="4">
    <source>
        <dbReference type="ARBA" id="ARBA00022475"/>
    </source>
</evidence>
<reference evidence="22 23" key="1">
    <citation type="submission" date="2020-07" db="EMBL/GenBank/DDBJ databases">
        <title>Stappia sp., F7233, whole genome shotgun sequencing project.</title>
        <authorList>
            <person name="Jiang S."/>
            <person name="Liu Z.W."/>
            <person name="Du Z.J."/>
        </authorList>
    </citation>
    <scope>NUCLEOTIDE SEQUENCE [LARGE SCALE GENOMIC DNA]</scope>
    <source>
        <strain evidence="22 23">F7233</strain>
    </source>
</reference>
<dbReference type="InterPro" id="IPR028325">
    <property type="entry name" value="VG_K_chnl"/>
</dbReference>
<evidence type="ECO:0000313" key="23">
    <source>
        <dbReference type="Proteomes" id="UP000541109"/>
    </source>
</evidence>
<evidence type="ECO:0000313" key="22">
    <source>
        <dbReference type="EMBL" id="MBA5777706.1"/>
    </source>
</evidence>
<feature type="transmembrane region" description="Helical" evidence="20">
    <location>
        <begin position="69"/>
        <end position="91"/>
    </location>
</feature>
<dbReference type="InterPro" id="IPR000595">
    <property type="entry name" value="cNMP-bd_dom"/>
</dbReference>
<organism evidence="22 23">
    <name type="scientific">Stappia albiluteola</name>
    <dbReference type="NCBI Taxonomy" id="2758565"/>
    <lineage>
        <taxon>Bacteria</taxon>
        <taxon>Pseudomonadati</taxon>
        <taxon>Pseudomonadota</taxon>
        <taxon>Alphaproteobacteria</taxon>
        <taxon>Hyphomicrobiales</taxon>
        <taxon>Stappiaceae</taxon>
        <taxon>Stappia</taxon>
    </lineage>
</organism>
<evidence type="ECO:0000256" key="10">
    <source>
        <dbReference type="ARBA" id="ARBA00022958"/>
    </source>
</evidence>
<keyword evidence="10" id="KW-0630">Potassium</keyword>
<keyword evidence="7 20" id="KW-0812">Transmembrane</keyword>
<evidence type="ECO:0000256" key="13">
    <source>
        <dbReference type="ARBA" id="ARBA00023136"/>
    </source>
</evidence>
<evidence type="ECO:0000256" key="6">
    <source>
        <dbReference type="ARBA" id="ARBA00022566"/>
    </source>
</evidence>
<comment type="caution">
    <text evidence="22">The sequence shown here is derived from an EMBL/GenBank/DDBJ whole genome shotgun (WGS) entry which is preliminary data.</text>
</comment>
<evidence type="ECO:0000256" key="14">
    <source>
        <dbReference type="ARBA" id="ARBA00023149"/>
    </source>
</evidence>
<dbReference type="InterPro" id="IPR005821">
    <property type="entry name" value="Ion_trans_dom"/>
</dbReference>
<keyword evidence="14" id="KW-0114">cAMP</keyword>
<evidence type="ECO:0000256" key="17">
    <source>
        <dbReference type="ARBA" id="ARBA00058429"/>
    </source>
</evidence>
<evidence type="ECO:0000256" key="5">
    <source>
        <dbReference type="ARBA" id="ARBA00022538"/>
    </source>
</evidence>
<accession>A0A839AF23</accession>
<dbReference type="SUPFAM" id="SSF51206">
    <property type="entry name" value="cAMP-binding domain-like"/>
    <property type="match status" value="1"/>
</dbReference>
<evidence type="ECO:0000256" key="20">
    <source>
        <dbReference type="SAM" id="Phobius"/>
    </source>
</evidence>